<keyword evidence="3" id="KW-1185">Reference proteome</keyword>
<protein>
    <recommendedName>
        <fullName evidence="1">Putative restriction endonuclease domain-containing protein</fullName>
    </recommendedName>
</protein>
<evidence type="ECO:0000259" key="1">
    <source>
        <dbReference type="Pfam" id="PF05685"/>
    </source>
</evidence>
<dbReference type="InterPro" id="IPR011335">
    <property type="entry name" value="Restrct_endonuc-II-like"/>
</dbReference>
<evidence type="ECO:0000313" key="3">
    <source>
        <dbReference type="Proteomes" id="UP001344906"/>
    </source>
</evidence>
<dbReference type="Gene3D" id="3.90.1570.10">
    <property type="entry name" value="tt1808, chain A"/>
    <property type="match status" value="1"/>
</dbReference>
<dbReference type="EMBL" id="BSRI01000002">
    <property type="protein sequence ID" value="GLV58287.1"/>
    <property type="molecule type" value="Genomic_DNA"/>
</dbReference>
<dbReference type="CDD" id="cd06260">
    <property type="entry name" value="DUF820-like"/>
    <property type="match status" value="1"/>
</dbReference>
<dbReference type="PANTHER" id="PTHR36558">
    <property type="entry name" value="GLR1098 PROTEIN"/>
    <property type="match status" value="1"/>
</dbReference>
<dbReference type="Proteomes" id="UP001344906">
    <property type="component" value="Unassembled WGS sequence"/>
</dbReference>
<dbReference type="InterPro" id="IPR008538">
    <property type="entry name" value="Uma2"/>
</dbReference>
<reference evidence="2 3" key="1">
    <citation type="submission" date="2023-02" db="EMBL/GenBank/DDBJ databases">
        <title>Dictyobacter halimunensis sp. nov., a new member of the class Ktedonobacteria from forest soil in a geothermal area.</title>
        <authorList>
            <person name="Rachmania M.K."/>
            <person name="Ningsih F."/>
            <person name="Sakai Y."/>
            <person name="Yabe S."/>
            <person name="Yokota A."/>
            <person name="Sjamsuridzal W."/>
        </authorList>
    </citation>
    <scope>NUCLEOTIDE SEQUENCE [LARGE SCALE GENOMIC DNA]</scope>
    <source>
        <strain evidence="2 3">S3.2.2.5</strain>
    </source>
</reference>
<dbReference type="SUPFAM" id="SSF52980">
    <property type="entry name" value="Restriction endonuclease-like"/>
    <property type="match status" value="1"/>
</dbReference>
<evidence type="ECO:0000313" key="2">
    <source>
        <dbReference type="EMBL" id="GLV58287.1"/>
    </source>
</evidence>
<dbReference type="PANTHER" id="PTHR36558:SF1">
    <property type="entry name" value="RESTRICTION ENDONUCLEASE DOMAIN-CONTAINING PROTEIN-RELATED"/>
    <property type="match status" value="1"/>
</dbReference>
<organism evidence="2 3">
    <name type="scientific">Dictyobacter halimunensis</name>
    <dbReference type="NCBI Taxonomy" id="3026934"/>
    <lineage>
        <taxon>Bacteria</taxon>
        <taxon>Bacillati</taxon>
        <taxon>Chloroflexota</taxon>
        <taxon>Ktedonobacteria</taxon>
        <taxon>Ktedonobacterales</taxon>
        <taxon>Dictyobacteraceae</taxon>
        <taxon>Dictyobacter</taxon>
    </lineage>
</organism>
<dbReference type="Pfam" id="PF05685">
    <property type="entry name" value="Uma2"/>
    <property type="match status" value="1"/>
</dbReference>
<dbReference type="InterPro" id="IPR012296">
    <property type="entry name" value="Nuclease_put_TT1808"/>
</dbReference>
<name>A0ABQ6FVK3_9CHLR</name>
<proteinExistence type="predicted"/>
<accession>A0ABQ6FVK3</accession>
<feature type="domain" description="Putative restriction endonuclease" evidence="1">
    <location>
        <begin position="12"/>
        <end position="178"/>
    </location>
</feature>
<dbReference type="RefSeq" id="WP_338254444.1">
    <property type="nucleotide sequence ID" value="NZ_BSRI01000002.1"/>
</dbReference>
<gene>
    <name evidence="2" type="ORF">KDH_51200</name>
</gene>
<sequence length="196" mass="22463">MVADPNRHHMTVEEYLELDRNSPDAKYEYIDGIAYNIRDPQALAGGTLAHARVALNLAMLCDRFLADRSCQVFMSDVRVQLSAARYVYPDLTISCETIDWQADTIYHPRVIVEVLPPSTKAYDRGKKFAYYQQLASLQDYVLVSTQRQAIEVYSREHSAWHYQLYQSGESAYLQSLDLSLALADVYARVPIEDGWE</sequence>
<comment type="caution">
    <text evidence="2">The sequence shown here is derived from an EMBL/GenBank/DDBJ whole genome shotgun (WGS) entry which is preliminary data.</text>
</comment>